<proteinExistence type="predicted"/>
<reference evidence="1" key="1">
    <citation type="journal article" date="2020" name="Viruses">
        <title>Genome Analysis of a Novel Clade b Betabaculovirus Isolated from the Legume Pest Matsumuraeses phaseoli (Lepidoptera: Tortricidae).</title>
        <authorList>
            <person name="Shu R."/>
            <person name="Meng Q."/>
            <person name="Miao L."/>
            <person name="Liang H."/>
            <person name="Chen J."/>
            <person name="Xu Y."/>
            <person name="Cheng L."/>
            <person name="Jin W."/>
            <person name="Qin Q."/>
            <person name="Zhang H."/>
        </authorList>
    </citation>
    <scope>NUCLEOTIDE SEQUENCE</scope>
    <source>
        <strain evidence="1">IOZ01</strain>
    </source>
</reference>
<keyword evidence="2" id="KW-1185">Reference proteome</keyword>
<name>A0AAE7MLD5_9BBAC</name>
<accession>A0AAE7MLD5</accession>
<dbReference type="EMBL" id="MT844067">
    <property type="protein sequence ID" value="QOD40010.1"/>
    <property type="molecule type" value="Genomic_DNA"/>
</dbReference>
<dbReference type="KEGG" id="vg:80539411"/>
<dbReference type="InterPro" id="IPR007748">
    <property type="entry name" value="AcMNPV_Orf109"/>
</dbReference>
<evidence type="ECO:0000313" key="2">
    <source>
        <dbReference type="Proteomes" id="UP000829694"/>
    </source>
</evidence>
<sequence>MVCSTKIKVYISDKFIKFPYGSVTAQQDVGQQLVYDLITIFVPTFADEKAILAKPLLDKGFKKVKILKYVANFEEDEAIKEGVVVYWNAIVPINVYGVGVTNVFNVVLSDNLYTCNEIIIDNDILNVRCPLQVDYHTQMVCLQGEYAGDSEELKKASNTNTTDFIIHFEKETPMGIKILNTKRFLVALSMRTVRANVNIYLSHDELATIHKELSWEATRRKLRGGTSSYCSVVNKPSYKYILDSMALLGIDADDISVLHRMVEIFNPLILRYKLVPNIFVELNSLNGEEKHVRLYCKYEGVAITNAGPVPLNMPTTNAIAFSHKPITPLADFFYRDLGTRKAFIHSPVYNYFL</sequence>
<dbReference type="Proteomes" id="UP000829694">
    <property type="component" value="Segment"/>
</dbReference>
<protein>
    <submittedName>
        <fullName evidence="1">Odv-ec43</fullName>
    </submittedName>
</protein>
<evidence type="ECO:0000313" key="1">
    <source>
        <dbReference type="EMBL" id="QOD40010.1"/>
    </source>
</evidence>
<dbReference type="GeneID" id="80539411"/>
<dbReference type="RefSeq" id="YP_010800765.1">
    <property type="nucleotide sequence ID" value="NC_076905.1"/>
</dbReference>
<dbReference type="Pfam" id="PF05054">
    <property type="entry name" value="AcMNPV_Ac109"/>
    <property type="match status" value="2"/>
</dbReference>
<organism evidence="1 2">
    <name type="scientific">Matsumuraeses phaseoli granulovirus</name>
    <dbReference type="NCBI Taxonomy" id="2760664"/>
    <lineage>
        <taxon>Viruses</taxon>
        <taxon>Viruses incertae sedis</taxon>
        <taxon>Naldaviricetes</taxon>
        <taxon>Lefavirales</taxon>
        <taxon>Baculoviridae</taxon>
        <taxon>Betabaculovirus</taxon>
        <taxon>Betabaculovirus maphaseoli</taxon>
    </lineage>
</organism>
<gene>
    <name evidence="1" type="primary">odv-ec43</name>
    <name evidence="1" type="ORF">H4Q86_047</name>
</gene>